<dbReference type="AlphaFoldDB" id="A0A829HGX8"/>
<protein>
    <submittedName>
        <fullName evidence="1">Uncharacterized protein</fullName>
    </submittedName>
</protein>
<comment type="caution">
    <text evidence="1">The sequence shown here is derived from an EMBL/GenBank/DDBJ whole genome shotgun (WGS) entry which is preliminary data.</text>
</comment>
<accession>A0A829HGX8</accession>
<keyword evidence="2" id="KW-1185">Reference proteome</keyword>
<evidence type="ECO:0000313" key="1">
    <source>
        <dbReference type="EMBL" id="EPF76050.1"/>
    </source>
</evidence>
<dbReference type="RefSeq" id="WP_016541532.1">
    <property type="nucleotide sequence ID" value="NZ_ASQH01000010.1"/>
</dbReference>
<dbReference type="EMBL" id="ATGG01000023">
    <property type="protein sequence ID" value="EPF76050.1"/>
    <property type="molecule type" value="Genomic_DNA"/>
</dbReference>
<organism evidence="1 2">
    <name type="scientific">Acinetobacter gyllenbergii CIP 110306 = MTCC 11365</name>
    <dbReference type="NCBI Taxonomy" id="1217657"/>
    <lineage>
        <taxon>Bacteria</taxon>
        <taxon>Pseudomonadati</taxon>
        <taxon>Pseudomonadota</taxon>
        <taxon>Gammaproteobacteria</taxon>
        <taxon>Moraxellales</taxon>
        <taxon>Moraxellaceae</taxon>
        <taxon>Acinetobacter</taxon>
    </lineage>
</organism>
<proteinExistence type="predicted"/>
<sequence>MQQQRQYLTHFKVQELVLCLSPLQFNQQLVSQIEKLLGLSFLNDNEPHRVCFANQNIELQDAYKQVFSPVDLLDYLYASLIADQQSAEKIQLDHPALAPIPYPTDNLTFWKMVATGRQYRLSLS</sequence>
<gene>
    <name evidence="1" type="ORF">F957_02895</name>
</gene>
<name>A0A829HGX8_9GAMM</name>
<evidence type="ECO:0000313" key="2">
    <source>
        <dbReference type="Proteomes" id="UP000014523"/>
    </source>
</evidence>
<reference evidence="1 2" key="1">
    <citation type="submission" date="2013-06" db="EMBL/GenBank/DDBJ databases">
        <title>The Genome Sequence of Acinetobacter gyllenbergii CIP 110306.</title>
        <authorList>
            <consortium name="The Broad Institute Genome Sequencing Platform"/>
            <consortium name="The Broad Institute Genome Sequencing Center for Infectious Disease"/>
            <person name="Cerqueira G."/>
            <person name="Feldgarden M."/>
            <person name="Courvalin P."/>
            <person name="Perichon B."/>
            <person name="Grillot-Courvalin C."/>
            <person name="Clermont D."/>
            <person name="Rocha E."/>
            <person name="Yoon E.-J."/>
            <person name="Nemec A."/>
            <person name="Young S.K."/>
            <person name="Zeng Q."/>
            <person name="Gargeya S."/>
            <person name="Fitzgerald M."/>
            <person name="Abouelleil A."/>
            <person name="Alvarado L."/>
            <person name="Berlin A.M."/>
            <person name="Chapman S.B."/>
            <person name="Dewar J."/>
            <person name="Goldberg J."/>
            <person name="Griggs A."/>
            <person name="Gujja S."/>
            <person name="Hansen M."/>
            <person name="Howarth C."/>
            <person name="Imamovic A."/>
            <person name="Larimer J."/>
            <person name="McCowan C."/>
            <person name="Murphy C."/>
            <person name="Pearson M."/>
            <person name="Priest M."/>
            <person name="Roberts A."/>
            <person name="Saif S."/>
            <person name="Shea T."/>
            <person name="Sykes S."/>
            <person name="Wortman J."/>
            <person name="Nusbaum C."/>
            <person name="Birren B."/>
        </authorList>
    </citation>
    <scope>NUCLEOTIDE SEQUENCE [LARGE SCALE GENOMIC DNA]</scope>
    <source>
        <strain evidence="1 2">CIP 110306</strain>
    </source>
</reference>
<dbReference type="Proteomes" id="UP000014523">
    <property type="component" value="Unassembled WGS sequence"/>
</dbReference>